<dbReference type="AlphaFoldDB" id="A0A4C1YGP5"/>
<accession>A0A4C1YGP5</accession>
<evidence type="ECO:0000313" key="2">
    <source>
        <dbReference type="EMBL" id="GBP74164.1"/>
    </source>
</evidence>
<protein>
    <submittedName>
        <fullName evidence="2">Uncharacterized protein</fullName>
    </submittedName>
</protein>
<keyword evidence="3" id="KW-1185">Reference proteome</keyword>
<name>A0A4C1YGP5_EUMVA</name>
<organism evidence="2 3">
    <name type="scientific">Eumeta variegata</name>
    <name type="common">Bagworm moth</name>
    <name type="synonym">Eumeta japonica</name>
    <dbReference type="NCBI Taxonomy" id="151549"/>
    <lineage>
        <taxon>Eukaryota</taxon>
        <taxon>Metazoa</taxon>
        <taxon>Ecdysozoa</taxon>
        <taxon>Arthropoda</taxon>
        <taxon>Hexapoda</taxon>
        <taxon>Insecta</taxon>
        <taxon>Pterygota</taxon>
        <taxon>Neoptera</taxon>
        <taxon>Endopterygota</taxon>
        <taxon>Lepidoptera</taxon>
        <taxon>Glossata</taxon>
        <taxon>Ditrysia</taxon>
        <taxon>Tineoidea</taxon>
        <taxon>Psychidae</taxon>
        <taxon>Oiketicinae</taxon>
        <taxon>Eumeta</taxon>
    </lineage>
</organism>
<dbReference type="EMBL" id="BGZK01001197">
    <property type="protein sequence ID" value="GBP74164.1"/>
    <property type="molecule type" value="Genomic_DNA"/>
</dbReference>
<evidence type="ECO:0000256" key="1">
    <source>
        <dbReference type="SAM" id="MobiDB-lite"/>
    </source>
</evidence>
<reference evidence="2 3" key="1">
    <citation type="journal article" date="2019" name="Commun. Biol.">
        <title>The bagworm genome reveals a unique fibroin gene that provides high tensile strength.</title>
        <authorList>
            <person name="Kono N."/>
            <person name="Nakamura H."/>
            <person name="Ohtoshi R."/>
            <person name="Tomita M."/>
            <person name="Numata K."/>
            <person name="Arakawa K."/>
        </authorList>
    </citation>
    <scope>NUCLEOTIDE SEQUENCE [LARGE SCALE GENOMIC DNA]</scope>
</reference>
<feature type="compositionally biased region" description="Basic residues" evidence="1">
    <location>
        <begin position="60"/>
        <end position="82"/>
    </location>
</feature>
<evidence type="ECO:0000313" key="3">
    <source>
        <dbReference type="Proteomes" id="UP000299102"/>
    </source>
</evidence>
<feature type="compositionally biased region" description="Low complexity" evidence="1">
    <location>
        <begin position="83"/>
        <end position="92"/>
    </location>
</feature>
<feature type="region of interest" description="Disordered" evidence="1">
    <location>
        <begin position="53"/>
        <end position="92"/>
    </location>
</feature>
<sequence>MHAAAHLEKITKSQEFFHQSRNSIQLSRDVSYHIIRILERVARRPITELRFRSECDGQKRPRGRTPRGRRALQKSLARRRVRASSARINALV</sequence>
<dbReference type="Proteomes" id="UP000299102">
    <property type="component" value="Unassembled WGS sequence"/>
</dbReference>
<gene>
    <name evidence="2" type="ORF">EVAR_53354_1</name>
</gene>
<proteinExistence type="predicted"/>
<comment type="caution">
    <text evidence="2">The sequence shown here is derived from an EMBL/GenBank/DDBJ whole genome shotgun (WGS) entry which is preliminary data.</text>
</comment>